<keyword evidence="2" id="KW-1185">Reference proteome</keyword>
<evidence type="ECO:0000313" key="1">
    <source>
        <dbReference type="EMBL" id="KAK0134001.1"/>
    </source>
</evidence>
<gene>
    <name evidence="1" type="ORF">N1851_030437</name>
</gene>
<name>A0AA47NQ30_MERPO</name>
<dbReference type="AlphaFoldDB" id="A0AA47NQ30"/>
<organism evidence="1 2">
    <name type="scientific">Merluccius polli</name>
    <name type="common">Benguela hake</name>
    <name type="synonym">Merluccius cadenati</name>
    <dbReference type="NCBI Taxonomy" id="89951"/>
    <lineage>
        <taxon>Eukaryota</taxon>
        <taxon>Metazoa</taxon>
        <taxon>Chordata</taxon>
        <taxon>Craniata</taxon>
        <taxon>Vertebrata</taxon>
        <taxon>Euteleostomi</taxon>
        <taxon>Actinopterygii</taxon>
        <taxon>Neopterygii</taxon>
        <taxon>Teleostei</taxon>
        <taxon>Neoteleostei</taxon>
        <taxon>Acanthomorphata</taxon>
        <taxon>Zeiogadaria</taxon>
        <taxon>Gadariae</taxon>
        <taxon>Gadiformes</taxon>
        <taxon>Gadoidei</taxon>
        <taxon>Merlucciidae</taxon>
        <taxon>Merluccius</taxon>
    </lineage>
</organism>
<sequence>MVLAKECSPYIWRFGLCVYLKHLIVEHHKLFKEVYPQKKLLPKHHFLIHYPRCIQKIGPVLHSWCMRYEGKHNFFKKQLKSFKNVTKTLAKKHQNYMAHKWRSSTTFIRLDIGPGKMIALQMKMSNCDKVIKVTWAKHNGYVYRQHLVVCGEVKCEIPLFYQIESVVIIQNKPVLLTIPLFTVAFQEHFFAYEVTGTKKDFVAFQVDDLLYPRPFNIQMSCGENDTTMYVVPYFYL</sequence>
<comment type="caution">
    <text evidence="1">The sequence shown here is derived from an EMBL/GenBank/DDBJ whole genome shotgun (WGS) entry which is preliminary data.</text>
</comment>
<accession>A0AA47NQ30</accession>
<evidence type="ECO:0000313" key="2">
    <source>
        <dbReference type="Proteomes" id="UP001174136"/>
    </source>
</evidence>
<dbReference type="Proteomes" id="UP001174136">
    <property type="component" value="Unassembled WGS sequence"/>
</dbReference>
<dbReference type="EMBL" id="JAOPHQ010005759">
    <property type="protein sequence ID" value="KAK0134001.1"/>
    <property type="molecule type" value="Genomic_DNA"/>
</dbReference>
<protein>
    <submittedName>
        <fullName evidence="1">Uncharacterized protein</fullName>
    </submittedName>
</protein>
<reference evidence="1" key="1">
    <citation type="journal article" date="2023" name="Front. Mar. Sci.">
        <title>A new Merluccius polli reference genome to investigate the effects of global change in West African waters.</title>
        <authorList>
            <person name="Mateo J.L."/>
            <person name="Blanco-Fernandez C."/>
            <person name="Garcia-Vazquez E."/>
            <person name="Machado-Schiaffino G."/>
        </authorList>
    </citation>
    <scope>NUCLEOTIDE SEQUENCE</scope>
    <source>
        <strain evidence="1">C29</strain>
        <tissue evidence="1">Fin</tissue>
    </source>
</reference>
<proteinExistence type="predicted"/>